<protein>
    <submittedName>
        <fullName evidence="3">Uncharacterized protein</fullName>
    </submittedName>
</protein>
<organism evidence="3 4">
    <name type="scientific">Aurantibacter aestuarii</name>
    <dbReference type="NCBI Taxonomy" id="1266046"/>
    <lineage>
        <taxon>Bacteria</taxon>
        <taxon>Pseudomonadati</taxon>
        <taxon>Bacteroidota</taxon>
        <taxon>Flavobacteriia</taxon>
        <taxon>Flavobacteriales</taxon>
        <taxon>Flavobacteriaceae</taxon>
        <taxon>Aurantibacter</taxon>
    </lineage>
</organism>
<dbReference type="PROSITE" id="PS50005">
    <property type="entry name" value="TPR"/>
    <property type="match status" value="1"/>
</dbReference>
<dbReference type="OrthoDB" id="9808622at2"/>
<proteinExistence type="predicted"/>
<evidence type="ECO:0000256" key="1">
    <source>
        <dbReference type="PROSITE-ProRule" id="PRU00339"/>
    </source>
</evidence>
<dbReference type="Proteomes" id="UP000238426">
    <property type="component" value="Unassembled WGS sequence"/>
</dbReference>
<dbReference type="InterPro" id="IPR011990">
    <property type="entry name" value="TPR-like_helical_dom_sf"/>
</dbReference>
<dbReference type="SMART" id="SM00028">
    <property type="entry name" value="TPR"/>
    <property type="match status" value="3"/>
</dbReference>
<sequence length="263" mass="29194">MATYNKRGYKQKKQVEAEISSEDEIINAEDSTTAEVFNSLDEGANKAEEFVEKNQKYIFIIIGVVALVVLGYIGYNQFVAKPQQAEAMNDMYLSQTYFNEAVAATGSAKDSLFNLSLKGNNGKLGMLDVANEYGSTDAGNLAHYYAGMAYLNTKKYKEAVEHLTQFESEDEVLAPLSKGAIGDAFAQLNQKEDALDYYKQAYKLRTNDYTTPTYMYKAGIMALDLGKTDEAISLFEQLKNDYPNATESSNVDVFLGKAQAMKN</sequence>
<reference evidence="3 4" key="1">
    <citation type="submission" date="2018-03" db="EMBL/GenBank/DDBJ databases">
        <title>Mesoflavibacter sp. HG37 and Mesoflavibacter sp. HG96 sp.nov., two marine bacteria isolated from seawater of Western Pacific Ocean.</title>
        <authorList>
            <person name="Cheng H."/>
            <person name="Wu Y.-H."/>
            <person name="Guo L.-L."/>
            <person name="Xu X.-W."/>
        </authorList>
    </citation>
    <scope>NUCLEOTIDE SEQUENCE [LARGE SCALE GENOMIC DNA]</scope>
    <source>
        <strain evidence="3 4">KCTC 32269</strain>
    </source>
</reference>
<accession>A0A2T1N5P1</accession>
<keyword evidence="1" id="KW-0802">TPR repeat</keyword>
<feature type="repeat" description="TPR" evidence="1">
    <location>
        <begin position="175"/>
        <end position="208"/>
    </location>
</feature>
<keyword evidence="2" id="KW-1133">Transmembrane helix</keyword>
<dbReference type="Pfam" id="PF13174">
    <property type="entry name" value="TPR_6"/>
    <property type="match status" value="1"/>
</dbReference>
<dbReference type="Pfam" id="PF13432">
    <property type="entry name" value="TPR_16"/>
    <property type="match status" value="1"/>
</dbReference>
<dbReference type="AlphaFoldDB" id="A0A2T1N5P1"/>
<comment type="caution">
    <text evidence="3">The sequence shown here is derived from an EMBL/GenBank/DDBJ whole genome shotgun (WGS) entry which is preliminary data.</text>
</comment>
<evidence type="ECO:0000313" key="4">
    <source>
        <dbReference type="Proteomes" id="UP000238426"/>
    </source>
</evidence>
<keyword evidence="2" id="KW-0812">Transmembrane</keyword>
<dbReference type="SUPFAM" id="SSF48452">
    <property type="entry name" value="TPR-like"/>
    <property type="match status" value="1"/>
</dbReference>
<dbReference type="EMBL" id="PXOQ01000015">
    <property type="protein sequence ID" value="PSG86583.1"/>
    <property type="molecule type" value="Genomic_DNA"/>
</dbReference>
<evidence type="ECO:0000256" key="2">
    <source>
        <dbReference type="SAM" id="Phobius"/>
    </source>
</evidence>
<name>A0A2T1N5P1_9FLAO</name>
<feature type="transmembrane region" description="Helical" evidence="2">
    <location>
        <begin position="57"/>
        <end position="75"/>
    </location>
</feature>
<keyword evidence="4" id="KW-1185">Reference proteome</keyword>
<gene>
    <name evidence="3" type="ORF">C7H52_11915</name>
</gene>
<dbReference type="Gene3D" id="1.25.40.10">
    <property type="entry name" value="Tetratricopeptide repeat domain"/>
    <property type="match status" value="1"/>
</dbReference>
<evidence type="ECO:0000313" key="3">
    <source>
        <dbReference type="EMBL" id="PSG86583.1"/>
    </source>
</evidence>
<dbReference type="InterPro" id="IPR019734">
    <property type="entry name" value="TPR_rpt"/>
</dbReference>
<keyword evidence="2" id="KW-0472">Membrane</keyword>
<dbReference type="RefSeq" id="WP_106464320.1">
    <property type="nucleotide sequence ID" value="NZ_PXOQ01000015.1"/>
</dbReference>